<gene>
    <name evidence="1" type="ORF">J2S64_000393</name>
</gene>
<name>A0ABU2BDI4_9MICC</name>
<keyword evidence="2" id="KW-1185">Reference proteome</keyword>
<comment type="caution">
    <text evidence="1">The sequence shown here is derived from an EMBL/GenBank/DDBJ whole genome shotgun (WGS) entry which is preliminary data.</text>
</comment>
<dbReference type="Proteomes" id="UP001183817">
    <property type="component" value="Unassembled WGS sequence"/>
</dbReference>
<evidence type="ECO:0000313" key="1">
    <source>
        <dbReference type="EMBL" id="MDR7356702.1"/>
    </source>
</evidence>
<accession>A0ABU2BDI4</accession>
<evidence type="ECO:0000313" key="2">
    <source>
        <dbReference type="Proteomes" id="UP001183817"/>
    </source>
</evidence>
<proteinExistence type="predicted"/>
<sequence length="177" mass="18996">MNPLRLTVGAVLVLVGITGCAPSDQFGEPSKSTTTKEGAPVGNGLTWQEAKAQTQDLELEIARLIPEDKVVKIDQGKTGTLFSCSETQHNWNGATTVTLSKGTEPEPLVKAIEAQYQDSRFTIETDLSITGNYRVQLRSPHTAASYIIVRDDPNAIRIASGSACFTLPEGVYPGGDF</sequence>
<protein>
    <submittedName>
        <fullName evidence="1">Uncharacterized protein</fullName>
    </submittedName>
</protein>
<dbReference type="RefSeq" id="WP_264269026.1">
    <property type="nucleotide sequence ID" value="NZ_BAAAWO010000001.1"/>
</dbReference>
<organism evidence="1 2">
    <name type="scientific">Paeniglutamicibacter sulfureus</name>
    <dbReference type="NCBI Taxonomy" id="43666"/>
    <lineage>
        <taxon>Bacteria</taxon>
        <taxon>Bacillati</taxon>
        <taxon>Actinomycetota</taxon>
        <taxon>Actinomycetes</taxon>
        <taxon>Micrococcales</taxon>
        <taxon>Micrococcaceae</taxon>
        <taxon>Paeniglutamicibacter</taxon>
    </lineage>
</organism>
<dbReference type="EMBL" id="JAVDYI010000001">
    <property type="protein sequence ID" value="MDR7356702.1"/>
    <property type="molecule type" value="Genomic_DNA"/>
</dbReference>
<reference evidence="1 2" key="1">
    <citation type="submission" date="2023-07" db="EMBL/GenBank/DDBJ databases">
        <title>Sequencing the genomes of 1000 actinobacteria strains.</title>
        <authorList>
            <person name="Klenk H.-P."/>
        </authorList>
    </citation>
    <scope>NUCLEOTIDE SEQUENCE [LARGE SCALE GENOMIC DNA]</scope>
    <source>
        <strain evidence="1 2">DSM 20167</strain>
    </source>
</reference>
<dbReference type="PROSITE" id="PS51257">
    <property type="entry name" value="PROKAR_LIPOPROTEIN"/>
    <property type="match status" value="1"/>
</dbReference>